<gene>
    <name evidence="20" type="primary">ND2</name>
</gene>
<feature type="transmembrane region" description="Helical" evidence="18">
    <location>
        <begin position="115"/>
        <end position="131"/>
    </location>
</feature>
<organism evidence="20">
    <name type="scientific">Rhipicentor nuttalli</name>
    <dbReference type="NCBI Taxonomy" id="72856"/>
    <lineage>
        <taxon>Eukaryota</taxon>
        <taxon>Metazoa</taxon>
        <taxon>Ecdysozoa</taxon>
        <taxon>Arthropoda</taxon>
        <taxon>Chelicerata</taxon>
        <taxon>Arachnida</taxon>
        <taxon>Acari</taxon>
        <taxon>Parasitiformes</taxon>
        <taxon>Ixodida</taxon>
        <taxon>Ixodoidea</taxon>
        <taxon>Ixodidae</taxon>
        <taxon>Rhipicephalinae</taxon>
        <taxon>Rhipicentor</taxon>
    </lineage>
</organism>
<keyword evidence="6" id="KW-0813">Transport</keyword>
<name>A0A3G2JZV2_9ACAR</name>
<evidence type="ECO:0000256" key="17">
    <source>
        <dbReference type="ARBA" id="ARBA00049551"/>
    </source>
</evidence>
<keyword evidence="14 18" id="KW-0830">Ubiquinone</keyword>
<feature type="domain" description="NADH:quinone oxidoreductase/Mrp antiporter transmembrane" evidence="19">
    <location>
        <begin position="21"/>
        <end position="270"/>
    </location>
</feature>
<dbReference type="Pfam" id="PF00361">
    <property type="entry name" value="Proton_antipo_M"/>
    <property type="match status" value="1"/>
</dbReference>
<evidence type="ECO:0000256" key="9">
    <source>
        <dbReference type="ARBA" id="ARBA00022792"/>
    </source>
</evidence>
<dbReference type="InterPro" id="IPR001750">
    <property type="entry name" value="ND/Mrp_TM"/>
</dbReference>
<evidence type="ECO:0000256" key="1">
    <source>
        <dbReference type="ARBA" id="ARBA00003257"/>
    </source>
</evidence>
<evidence type="ECO:0000256" key="11">
    <source>
        <dbReference type="ARBA" id="ARBA00022982"/>
    </source>
</evidence>
<keyword evidence="8 18" id="KW-0812">Transmembrane</keyword>
<dbReference type="EMBL" id="MF818020">
    <property type="protein sequence ID" value="AYN50572.1"/>
    <property type="molecule type" value="Genomic_DNA"/>
</dbReference>
<comment type="catalytic activity">
    <reaction evidence="17 18">
        <text>a ubiquinone + NADH + 5 H(+)(in) = a ubiquinol + NAD(+) + 4 H(+)(out)</text>
        <dbReference type="Rhea" id="RHEA:29091"/>
        <dbReference type="Rhea" id="RHEA-COMP:9565"/>
        <dbReference type="Rhea" id="RHEA-COMP:9566"/>
        <dbReference type="ChEBI" id="CHEBI:15378"/>
        <dbReference type="ChEBI" id="CHEBI:16389"/>
        <dbReference type="ChEBI" id="CHEBI:17976"/>
        <dbReference type="ChEBI" id="CHEBI:57540"/>
        <dbReference type="ChEBI" id="CHEBI:57945"/>
        <dbReference type="EC" id="7.1.1.2"/>
    </reaction>
</comment>
<evidence type="ECO:0000256" key="18">
    <source>
        <dbReference type="RuleBase" id="RU003403"/>
    </source>
</evidence>
<dbReference type="EC" id="7.1.1.2" evidence="4 18"/>
<evidence type="ECO:0000256" key="16">
    <source>
        <dbReference type="ARBA" id="ARBA00023136"/>
    </source>
</evidence>
<evidence type="ECO:0000256" key="3">
    <source>
        <dbReference type="ARBA" id="ARBA00007012"/>
    </source>
</evidence>
<evidence type="ECO:0000313" key="20">
    <source>
        <dbReference type="EMBL" id="AYN50572.1"/>
    </source>
</evidence>
<feature type="transmembrane region" description="Helical" evidence="18">
    <location>
        <begin position="260"/>
        <end position="282"/>
    </location>
</feature>
<dbReference type="GeneID" id="38339158"/>
<evidence type="ECO:0000256" key="4">
    <source>
        <dbReference type="ARBA" id="ARBA00012944"/>
    </source>
</evidence>
<dbReference type="PANTHER" id="PTHR46552">
    <property type="entry name" value="NADH-UBIQUINONE OXIDOREDUCTASE CHAIN 2"/>
    <property type="match status" value="1"/>
</dbReference>
<feature type="transmembrane region" description="Helical" evidence="18">
    <location>
        <begin position="137"/>
        <end position="155"/>
    </location>
</feature>
<geneLocation type="mitochondrion" evidence="20"/>
<evidence type="ECO:0000256" key="8">
    <source>
        <dbReference type="ARBA" id="ARBA00022692"/>
    </source>
</evidence>
<dbReference type="AlphaFoldDB" id="A0A3G2JZV2"/>
<dbReference type="GO" id="GO:0006120">
    <property type="term" value="P:mitochondrial electron transport, NADH to ubiquinone"/>
    <property type="evidence" value="ECO:0007669"/>
    <property type="project" value="InterPro"/>
</dbReference>
<sequence length="320" mass="38176">MFFNKIMLWFIMMTIILASSSDSWFIYWLSMEMNLMAFIPMMNNYKINNSNAMITYFIMQSFSSSLFFISAFQFYLNESLFFLHIMNISLGIKLAIFPFHFWLMTISEMLNFNNLMIILTLQKMIPLIIFSKIMTNSMLTLVLFSTFFSSFLAINHKLIKKLLILSSISHQGWMLCMIFKKINFWISYLLIYSMIIFSIINTCKKLKLNFLHKMLLMKMNMKLKLNMIMAMMSLGGMPPFLGFFMKTISIYLLIKMDLMLMSILILSSLINLFFYFQMLSPILFQNFKTLKNLKFNFSKKKFFFKLNLILLIYLMNMYLI</sequence>
<dbReference type="PRINTS" id="PR01436">
    <property type="entry name" value="NADHDHGNASE2"/>
</dbReference>
<protein>
    <recommendedName>
        <fullName evidence="5 18">NADH-ubiquinone oxidoreductase chain 2</fullName>
        <ecNumber evidence="4 18">7.1.1.2</ecNumber>
    </recommendedName>
</protein>
<reference evidence="20" key="1">
    <citation type="journal article" date="2019" name="Ticks Tick Borne Dis.">
        <title>Argasid and ixodid systematics: Implications for soft tick evolution and systematics, with a new argasid species list.</title>
        <authorList>
            <person name="Mans B.J."/>
            <person name="Featherston J."/>
            <person name="Kvas M."/>
            <person name="Pillay K.A."/>
            <person name="de Klerk D.G."/>
            <person name="Pienaar R."/>
            <person name="de Castro M.H."/>
            <person name="Schwan T.G."/>
            <person name="Lopez J.E."/>
            <person name="Teel P."/>
            <person name="Perez de Leon A.A."/>
            <person name="Sonenshine D.E."/>
            <person name="Egekwu N.I."/>
            <person name="Bakkes D.K."/>
            <person name="Heyne H."/>
            <person name="Kanduma E.G."/>
            <person name="Nyangiwe N."/>
            <person name="Bouattour A."/>
            <person name="Latif A.A."/>
        </authorList>
    </citation>
    <scope>NUCLEOTIDE SEQUENCE</scope>
</reference>
<keyword evidence="9 18" id="KW-0999">Mitochondrion inner membrane</keyword>
<feature type="transmembrane region" description="Helical" evidence="18">
    <location>
        <begin position="6"/>
        <end position="30"/>
    </location>
</feature>
<feature type="transmembrane region" description="Helical" evidence="18">
    <location>
        <begin position="81"/>
        <end position="103"/>
    </location>
</feature>
<comment type="function">
    <text evidence="18">Core subunit of the mitochondrial membrane respiratory chain NADH dehydrogenase (Complex I) which catalyzes electron transfer from NADH through the respiratory chain, using ubiquinone as an electron acceptor. Essential for the catalytic activity and assembly of complex I.</text>
</comment>
<evidence type="ECO:0000256" key="5">
    <source>
        <dbReference type="ARBA" id="ARBA00021008"/>
    </source>
</evidence>
<feature type="transmembrane region" description="Helical" evidence="18">
    <location>
        <begin position="225"/>
        <end position="254"/>
    </location>
</feature>
<dbReference type="InterPro" id="IPR003917">
    <property type="entry name" value="NADH_UbQ_OxRdtase_chain2"/>
</dbReference>
<comment type="similarity">
    <text evidence="3 18">Belongs to the complex I subunit 2 family.</text>
</comment>
<evidence type="ECO:0000256" key="12">
    <source>
        <dbReference type="ARBA" id="ARBA00022989"/>
    </source>
</evidence>
<evidence type="ECO:0000256" key="7">
    <source>
        <dbReference type="ARBA" id="ARBA00022660"/>
    </source>
</evidence>
<keyword evidence="12 18" id="KW-1133">Transmembrane helix</keyword>
<dbReference type="PANTHER" id="PTHR46552:SF1">
    <property type="entry name" value="NADH-UBIQUINONE OXIDOREDUCTASE CHAIN 2"/>
    <property type="match status" value="1"/>
</dbReference>
<evidence type="ECO:0000256" key="14">
    <source>
        <dbReference type="ARBA" id="ARBA00023075"/>
    </source>
</evidence>
<feature type="transmembrane region" description="Helical" evidence="18">
    <location>
        <begin position="185"/>
        <end position="204"/>
    </location>
</feature>
<dbReference type="GO" id="GO:0005743">
    <property type="term" value="C:mitochondrial inner membrane"/>
    <property type="evidence" value="ECO:0007669"/>
    <property type="project" value="UniProtKB-SubCell"/>
</dbReference>
<keyword evidence="7 18" id="KW-0679">Respiratory chain</keyword>
<feature type="transmembrane region" description="Helical" evidence="18">
    <location>
        <begin position="162"/>
        <end position="179"/>
    </location>
</feature>
<dbReference type="RefSeq" id="YP_009536307.1">
    <property type="nucleotide sequence ID" value="NC_039828.1"/>
</dbReference>
<keyword evidence="15 18" id="KW-0496">Mitochondrion</keyword>
<accession>A0A3G2JZV2</accession>
<keyword evidence="16 18" id="KW-0472">Membrane</keyword>
<keyword evidence="11 18" id="KW-0249">Electron transport</keyword>
<evidence type="ECO:0000256" key="13">
    <source>
        <dbReference type="ARBA" id="ARBA00023027"/>
    </source>
</evidence>
<evidence type="ECO:0000256" key="2">
    <source>
        <dbReference type="ARBA" id="ARBA00004448"/>
    </source>
</evidence>
<dbReference type="InterPro" id="IPR050175">
    <property type="entry name" value="Complex_I_Subunit_2"/>
</dbReference>
<evidence type="ECO:0000259" key="19">
    <source>
        <dbReference type="Pfam" id="PF00361"/>
    </source>
</evidence>
<evidence type="ECO:0000256" key="15">
    <source>
        <dbReference type="ARBA" id="ARBA00023128"/>
    </source>
</evidence>
<keyword evidence="10 18" id="KW-1278">Translocase</keyword>
<comment type="function">
    <text evidence="1">Core subunit of the mitochondrial membrane respiratory chain NADH dehydrogenase (Complex I) that is believed to belong to the minimal assembly required for catalysis. Complex I functions in the transfer of electrons from NADH to the respiratory chain. The immediate electron acceptor for the enzyme is believed to be ubiquinone.</text>
</comment>
<evidence type="ECO:0000256" key="6">
    <source>
        <dbReference type="ARBA" id="ARBA00022448"/>
    </source>
</evidence>
<proteinExistence type="inferred from homology"/>
<dbReference type="GO" id="GO:0008137">
    <property type="term" value="F:NADH dehydrogenase (ubiquinone) activity"/>
    <property type="evidence" value="ECO:0007669"/>
    <property type="project" value="UniProtKB-EC"/>
</dbReference>
<dbReference type="CTD" id="4536"/>
<keyword evidence="13 18" id="KW-0520">NAD</keyword>
<feature type="transmembrane region" description="Helical" evidence="18">
    <location>
        <begin position="302"/>
        <end position="319"/>
    </location>
</feature>
<feature type="transmembrane region" description="Helical" evidence="18">
    <location>
        <begin position="51"/>
        <end position="75"/>
    </location>
</feature>
<evidence type="ECO:0000256" key="10">
    <source>
        <dbReference type="ARBA" id="ARBA00022967"/>
    </source>
</evidence>
<comment type="subcellular location">
    <subcellularLocation>
        <location evidence="2 18">Mitochondrion inner membrane</location>
        <topology evidence="2 18">Multi-pass membrane protein</topology>
    </subcellularLocation>
</comment>